<dbReference type="SUPFAM" id="SSF55545">
    <property type="entry name" value="beta-N-acetylhexosaminidase-like domain"/>
    <property type="match status" value="1"/>
</dbReference>
<comment type="caution">
    <text evidence="7">The sequence shown here is derived from an EMBL/GenBank/DDBJ whole genome shotgun (WGS) entry which is preliminary data.</text>
</comment>
<feature type="compositionally biased region" description="Pro residues" evidence="4">
    <location>
        <begin position="164"/>
        <end position="174"/>
    </location>
</feature>
<dbReference type="GO" id="GO:0005975">
    <property type="term" value="P:carbohydrate metabolic process"/>
    <property type="evidence" value="ECO:0007669"/>
    <property type="project" value="UniProtKB-ARBA"/>
</dbReference>
<dbReference type="Gene3D" id="3.20.20.80">
    <property type="entry name" value="Glycosidases"/>
    <property type="match status" value="1"/>
</dbReference>
<organism evidence="7 8">
    <name type="scientific">Arachnia propionica</name>
    <dbReference type="NCBI Taxonomy" id="1750"/>
    <lineage>
        <taxon>Bacteria</taxon>
        <taxon>Bacillati</taxon>
        <taxon>Actinomycetota</taxon>
        <taxon>Actinomycetes</taxon>
        <taxon>Propionibacteriales</taxon>
        <taxon>Propionibacteriaceae</taxon>
        <taxon>Arachnia</taxon>
    </lineage>
</organism>
<dbReference type="Pfam" id="PF02838">
    <property type="entry name" value="Glyco_hydro_20b"/>
    <property type="match status" value="1"/>
</dbReference>
<evidence type="ECO:0000256" key="3">
    <source>
        <dbReference type="PROSITE-ProRule" id="PRU01353"/>
    </source>
</evidence>
<sequence length="853" mass="90244">MRTRVTVVVAGFVAIGLIVLGMVLQRPQAESGPTPSSPSGSRSVPPSATASATPTPSVVPNDATSMTTPSPAEVSPDPQEQTSSEITIQLRGPVELAAENVSEAAIQQAMEIISAAGGSVATTPPAAADSTAAPAAPTSTTTDPVPGDGAPAPAPTTTTAQPPTSAPAPDPTAPAPTASAPLPVRLMIGVGPDSPALPEGVAPPAESEGYVLATSVDAEGPTVRVVGTDEDGLHHGLQTLGTLESEGVAPNTVIRDFPRMRTRGIVEGFYGPPWTLQERIDILRWSARHRLNTYMYAPKDDVHLRDQWREPYPKEQLAELRKFADAARANRIRLIATLSPGLDICYSSEEDFQAAVAKFEALRGVGFTAFSIALDDINASRMCAEDQKIGGGGSAQERVARAQAHFVNRVQREYLSAKRLPDLVLTPTKYHGAEADPARTALSVNLDDKVAQVWTGDGIVDDEITAEEVKKATTSFHGSKLLLWDNFPVNDGDLDRLFLGPIPKRDAALHQQFEGILVNPMLQAYASMPAIAAYGSYTWYGPKHDADKARLAAVDQLVGVRNQPNVAALMDVVSSWRYSSTTTPSELGTELAAFNDALEAKDADGLAAAEEKLRNRLELLSGAPAVLEKAASKGFAEDLMPWARTAADLADAALEAIEVKKSVANRNPSPAAPALKRMSEARWRAGETVDGVAPTVGDGALQVFVGEAEAAWENATGHTAPEQRSKPRASTNLGQWDAHPVEAAVDGKPGTAWVSRFGPDENSEFLVDLGRERAVSEVKLLQAGTGDTAGDFVHNGVLEVSADGAEWTQLGRINRAEVTLSAPADTRARYVRISASAPNPDGQWVQINEVIVK</sequence>
<dbReference type="SUPFAM" id="SSF51445">
    <property type="entry name" value="(Trans)glycosidases"/>
    <property type="match status" value="1"/>
</dbReference>
<dbReference type="InterPro" id="IPR000421">
    <property type="entry name" value="FA58C"/>
</dbReference>
<dbReference type="OrthoDB" id="9760892at2"/>
<evidence type="ECO:0000256" key="1">
    <source>
        <dbReference type="ARBA" id="ARBA00022801"/>
    </source>
</evidence>
<dbReference type="Gene3D" id="3.30.379.10">
    <property type="entry name" value="Chitobiase/beta-hexosaminidase domain 2-like"/>
    <property type="match status" value="1"/>
</dbReference>
<dbReference type="PROSITE" id="PS50022">
    <property type="entry name" value="FA58C_3"/>
    <property type="match status" value="1"/>
</dbReference>
<reference evidence="7 8" key="1">
    <citation type="submission" date="2018-11" db="EMBL/GenBank/DDBJ databases">
        <title>Genomes From Bacteria Associated with the Canine Oral Cavity: a Test Case for Automated Genome-Based Taxonomic Assignment.</title>
        <authorList>
            <person name="Coil D.A."/>
            <person name="Jospin G."/>
            <person name="Darling A.E."/>
            <person name="Wallis C."/>
            <person name="Davis I.J."/>
            <person name="Harris S."/>
            <person name="Eisen J.A."/>
            <person name="Holcombe L.J."/>
            <person name="O'Flynn C."/>
        </authorList>
    </citation>
    <scope>NUCLEOTIDE SEQUENCE [LARGE SCALE GENOMIC DNA]</scope>
    <source>
        <strain evidence="7 8">OH2822_COT-296</strain>
    </source>
</reference>
<dbReference type="AlphaFoldDB" id="A0A3P1WZ26"/>
<dbReference type="Pfam" id="PF00754">
    <property type="entry name" value="F5_F8_type_C"/>
    <property type="match status" value="1"/>
</dbReference>
<dbReference type="Pfam" id="PF07555">
    <property type="entry name" value="NAGidase"/>
    <property type="match status" value="1"/>
</dbReference>
<accession>A0A3P1WZ26</accession>
<dbReference type="PANTHER" id="PTHR13170">
    <property type="entry name" value="O-GLCNACASE"/>
    <property type="match status" value="1"/>
</dbReference>
<dbReference type="Gene3D" id="2.60.120.260">
    <property type="entry name" value="Galactose-binding domain-like"/>
    <property type="match status" value="1"/>
</dbReference>
<dbReference type="InterPro" id="IPR011496">
    <property type="entry name" value="O-GlcNAcase_cat"/>
</dbReference>
<feature type="domain" description="GH84" evidence="6">
    <location>
        <begin position="261"/>
        <end position="542"/>
    </location>
</feature>
<dbReference type="InterPro" id="IPR017853">
    <property type="entry name" value="GH"/>
</dbReference>
<evidence type="ECO:0000259" key="6">
    <source>
        <dbReference type="PROSITE" id="PS52009"/>
    </source>
</evidence>
<protein>
    <submittedName>
        <fullName evidence="7">Uncharacterized protein</fullName>
    </submittedName>
</protein>
<feature type="compositionally biased region" description="Low complexity" evidence="4">
    <location>
        <begin position="120"/>
        <end position="163"/>
    </location>
</feature>
<feature type="region of interest" description="Disordered" evidence="4">
    <location>
        <begin position="714"/>
        <end position="733"/>
    </location>
</feature>
<dbReference type="PROSITE" id="PS52009">
    <property type="entry name" value="GH84"/>
    <property type="match status" value="1"/>
</dbReference>
<feature type="domain" description="F5/8 type C" evidence="5">
    <location>
        <begin position="711"/>
        <end position="853"/>
    </location>
</feature>
<feature type="active site" description="Proton donor" evidence="3">
    <location>
        <position position="376"/>
    </location>
</feature>
<name>A0A3P1WZ26_9ACTN</name>
<dbReference type="Proteomes" id="UP000280935">
    <property type="component" value="Unassembled WGS sequence"/>
</dbReference>
<dbReference type="EMBL" id="RQYT01000001">
    <property type="protein sequence ID" value="RRD51501.1"/>
    <property type="molecule type" value="Genomic_DNA"/>
</dbReference>
<keyword evidence="2 3" id="KW-0326">Glycosidase</keyword>
<evidence type="ECO:0000313" key="8">
    <source>
        <dbReference type="Proteomes" id="UP000280935"/>
    </source>
</evidence>
<dbReference type="GO" id="GO:1901135">
    <property type="term" value="P:carbohydrate derivative metabolic process"/>
    <property type="evidence" value="ECO:0007669"/>
    <property type="project" value="UniProtKB-ARBA"/>
</dbReference>
<gene>
    <name evidence="7" type="ORF">EII35_01060</name>
</gene>
<keyword evidence="1 3" id="KW-0378">Hydrolase</keyword>
<feature type="compositionally biased region" description="Low complexity" evidence="4">
    <location>
        <begin position="31"/>
        <end position="60"/>
    </location>
</feature>
<dbReference type="GO" id="GO:0015929">
    <property type="term" value="F:hexosaminidase activity"/>
    <property type="evidence" value="ECO:0007669"/>
    <property type="project" value="UniProtKB-ARBA"/>
</dbReference>
<feature type="region of interest" description="Disordered" evidence="4">
    <location>
        <begin position="28"/>
        <end position="84"/>
    </location>
</feature>
<evidence type="ECO:0000259" key="5">
    <source>
        <dbReference type="PROSITE" id="PS50022"/>
    </source>
</evidence>
<comment type="similarity">
    <text evidence="3">Belongs to the glycosyl hydrolase 84 family.</text>
</comment>
<dbReference type="InterPro" id="IPR008979">
    <property type="entry name" value="Galactose-bd-like_sf"/>
</dbReference>
<dbReference type="InterPro" id="IPR029018">
    <property type="entry name" value="Hex-like_dom2"/>
</dbReference>
<evidence type="ECO:0000313" key="7">
    <source>
        <dbReference type="EMBL" id="RRD51501.1"/>
    </source>
</evidence>
<dbReference type="InterPro" id="IPR015882">
    <property type="entry name" value="HEX_bac_N"/>
</dbReference>
<feature type="region of interest" description="Disordered" evidence="4">
    <location>
        <begin position="120"/>
        <end position="179"/>
    </location>
</feature>
<evidence type="ECO:0000256" key="2">
    <source>
        <dbReference type="ARBA" id="ARBA00023295"/>
    </source>
</evidence>
<dbReference type="SUPFAM" id="SSF49785">
    <property type="entry name" value="Galactose-binding domain-like"/>
    <property type="match status" value="1"/>
</dbReference>
<evidence type="ECO:0000256" key="4">
    <source>
        <dbReference type="SAM" id="MobiDB-lite"/>
    </source>
</evidence>
<proteinExistence type="inferred from homology"/>
<dbReference type="InterPro" id="IPR051822">
    <property type="entry name" value="Glycosyl_Hydrolase_84"/>
</dbReference>
<dbReference type="RefSeq" id="WP_125226603.1">
    <property type="nucleotide sequence ID" value="NZ_RQYT01000001.1"/>
</dbReference>
<dbReference type="PANTHER" id="PTHR13170:SF16">
    <property type="entry name" value="PROTEIN O-GLCNACASE"/>
    <property type="match status" value="1"/>
</dbReference>